<evidence type="ECO:0000259" key="2">
    <source>
        <dbReference type="Pfam" id="PF01266"/>
    </source>
</evidence>
<organism evidence="3 4">
    <name type="scientific">Halomonas marinisediminis</name>
    <dbReference type="NCBI Taxonomy" id="2546095"/>
    <lineage>
        <taxon>Bacteria</taxon>
        <taxon>Pseudomonadati</taxon>
        <taxon>Pseudomonadota</taxon>
        <taxon>Gammaproteobacteria</taxon>
        <taxon>Oceanospirillales</taxon>
        <taxon>Halomonadaceae</taxon>
        <taxon>Halomonas</taxon>
    </lineage>
</organism>
<dbReference type="Pfam" id="PF01266">
    <property type="entry name" value="DAO"/>
    <property type="match status" value="1"/>
</dbReference>
<dbReference type="Proteomes" id="UP000294823">
    <property type="component" value="Unassembled WGS sequence"/>
</dbReference>
<protein>
    <submittedName>
        <fullName evidence="3">FAD-binding oxidoreductase</fullName>
    </submittedName>
</protein>
<comment type="caution">
    <text evidence="3">The sequence shown here is derived from an EMBL/GenBank/DDBJ whole genome shotgun (WGS) entry which is preliminary data.</text>
</comment>
<evidence type="ECO:0000313" key="4">
    <source>
        <dbReference type="Proteomes" id="UP000294823"/>
    </source>
</evidence>
<dbReference type="EMBL" id="SLTR01000020">
    <property type="protein sequence ID" value="TDB01194.1"/>
    <property type="molecule type" value="Genomic_DNA"/>
</dbReference>
<dbReference type="InterPro" id="IPR006076">
    <property type="entry name" value="FAD-dep_OxRdtase"/>
</dbReference>
<proteinExistence type="predicted"/>
<sequence length="149" mass="16796">MGERGLNFLEHHERLLKDFGYPYQRLERDALVLCLGTRHYAAAIYTANTALMQPGALVRGLGQMLPANAEHYEHTPVVNLSRHGGKWCATTPEGELRATKLLLGSNIYFKEFGFLKHRVLPVMTFASMTRGPLQTRKCACFPQHRIISG</sequence>
<dbReference type="Gene3D" id="3.50.50.60">
    <property type="entry name" value="FAD/NAD(P)-binding domain"/>
    <property type="match status" value="1"/>
</dbReference>
<evidence type="ECO:0000256" key="1">
    <source>
        <dbReference type="ARBA" id="ARBA00023002"/>
    </source>
</evidence>
<dbReference type="InterPro" id="IPR036188">
    <property type="entry name" value="FAD/NAD-bd_sf"/>
</dbReference>
<dbReference type="SUPFAM" id="SSF51905">
    <property type="entry name" value="FAD/NAD(P)-binding domain"/>
    <property type="match status" value="1"/>
</dbReference>
<keyword evidence="1" id="KW-0560">Oxidoreductase</keyword>
<gene>
    <name evidence="3" type="ORF">E0702_13395</name>
</gene>
<accession>A0ABY2D4T9</accession>
<evidence type="ECO:0000313" key="3">
    <source>
        <dbReference type="EMBL" id="TDB01194.1"/>
    </source>
</evidence>
<feature type="domain" description="FAD dependent oxidoreductase" evidence="2">
    <location>
        <begin position="8"/>
        <end position="130"/>
    </location>
</feature>
<keyword evidence="4" id="KW-1185">Reference proteome</keyword>
<name>A0ABY2D4T9_9GAMM</name>
<dbReference type="Gene3D" id="3.30.9.10">
    <property type="entry name" value="D-Amino Acid Oxidase, subunit A, domain 2"/>
    <property type="match status" value="1"/>
</dbReference>
<reference evidence="3 4" key="1">
    <citation type="submission" date="2019-03" db="EMBL/GenBank/DDBJ databases">
        <title>Halomonas marinisediminis sp. nov., a moderately halophilic bacterium isolated from the Bohai Gulf.</title>
        <authorList>
            <person name="Ji X."/>
        </authorList>
    </citation>
    <scope>NUCLEOTIDE SEQUENCE [LARGE SCALE GENOMIC DNA]</scope>
    <source>
        <strain evidence="3 4">204</strain>
    </source>
</reference>